<feature type="transmembrane region" description="Helical" evidence="6">
    <location>
        <begin position="223"/>
        <end position="242"/>
    </location>
</feature>
<dbReference type="InterPro" id="IPR002549">
    <property type="entry name" value="AI-2E-like"/>
</dbReference>
<dbReference type="Pfam" id="PF01594">
    <property type="entry name" value="AI-2E_transport"/>
    <property type="match status" value="1"/>
</dbReference>
<proteinExistence type="inferred from homology"/>
<dbReference type="OrthoDB" id="9774361at2"/>
<reference evidence="7 8" key="1">
    <citation type="submission" date="2013-09" db="EMBL/GenBank/DDBJ databases">
        <title>Biodegradation of hydrocarbons in the deep terrestrial subsurface : characterization of a microbial consortium composed of two Desulfotomaculum species originating from a deep geological formation.</title>
        <authorList>
            <person name="Aullo T."/>
            <person name="Berlendis S."/>
            <person name="Lascourreges J.-F."/>
            <person name="Dessort D."/>
            <person name="Saint-Laurent S."/>
            <person name="Schraauwers B."/>
            <person name="Mas J."/>
            <person name="Magot M."/>
            <person name="Ranchou-Peyruse A."/>
        </authorList>
    </citation>
    <scope>NUCLEOTIDE SEQUENCE [LARGE SCALE GENOMIC DNA]</scope>
    <source>
        <strain evidence="7 8">Bs107</strain>
    </source>
</reference>
<dbReference type="InterPro" id="IPR014227">
    <property type="entry name" value="YtvI-like"/>
</dbReference>
<evidence type="ECO:0000256" key="6">
    <source>
        <dbReference type="SAM" id="Phobius"/>
    </source>
</evidence>
<dbReference type="AlphaFoldDB" id="A0A2C6M8I9"/>
<dbReference type="GO" id="GO:0016020">
    <property type="term" value="C:membrane"/>
    <property type="evidence" value="ECO:0007669"/>
    <property type="project" value="UniProtKB-SubCell"/>
</dbReference>
<dbReference type="PANTHER" id="PTHR21716:SF68">
    <property type="entry name" value="TRANSPORT PROTEIN YTVI-RELATED"/>
    <property type="match status" value="1"/>
</dbReference>
<dbReference type="GO" id="GO:0055085">
    <property type="term" value="P:transmembrane transport"/>
    <property type="evidence" value="ECO:0007669"/>
    <property type="project" value="TreeGrafter"/>
</dbReference>
<feature type="transmembrane region" description="Helical" evidence="6">
    <location>
        <begin position="314"/>
        <end position="344"/>
    </location>
</feature>
<feature type="transmembrane region" description="Helical" evidence="6">
    <location>
        <begin position="248"/>
        <end position="275"/>
    </location>
</feature>
<accession>A0A2C6M8I9</accession>
<dbReference type="RefSeq" id="WP_099082911.1">
    <property type="nucleotide sequence ID" value="NZ_AWQQ01000047.1"/>
</dbReference>
<comment type="caution">
    <text evidence="7">The sequence shown here is derived from an EMBL/GenBank/DDBJ whole genome shotgun (WGS) entry which is preliminary data.</text>
</comment>
<dbReference type="PANTHER" id="PTHR21716">
    <property type="entry name" value="TRANSMEMBRANE PROTEIN"/>
    <property type="match status" value="1"/>
</dbReference>
<evidence type="ECO:0000313" key="8">
    <source>
        <dbReference type="Proteomes" id="UP000222564"/>
    </source>
</evidence>
<protein>
    <submittedName>
        <fullName evidence="7">Membrane protein</fullName>
    </submittedName>
</protein>
<feature type="transmembrane region" description="Helical" evidence="6">
    <location>
        <begin position="9"/>
        <end position="27"/>
    </location>
</feature>
<keyword evidence="8" id="KW-1185">Reference proteome</keyword>
<gene>
    <name evidence="7" type="ORF">P378_08945</name>
</gene>
<evidence type="ECO:0000256" key="2">
    <source>
        <dbReference type="ARBA" id="ARBA00009773"/>
    </source>
</evidence>
<name>A0A2C6M8I9_9FIRM</name>
<keyword evidence="5 6" id="KW-0472">Membrane</keyword>
<keyword evidence="4 6" id="KW-1133">Transmembrane helix</keyword>
<keyword evidence="3 6" id="KW-0812">Transmembrane</keyword>
<dbReference type="Proteomes" id="UP000222564">
    <property type="component" value="Unassembled WGS sequence"/>
</dbReference>
<sequence length="355" mass="38728">MTIEKKKNFIINFIYFALIIAIVFIVIKYVLGLLMPFIIGFIVALLLKPVINFTSEKLHVHKKAVAVVLILLFYGAAGFFVSWIGLRFLAELKDGIIKLPEIYAMDIEPAINEIFDNAERITAQLDPMMVQAIQNMADSLSQSVGSFISSISSKTIGFIASSASFVPGLFLSIIFAVISSLFFAMDYNKITGYIAKLFPSQKQNLLAEIKGFATGIGLKYVKAYAILMAVTFIELAVGLSILKVAGAVTIAALIAVIDILPVLGTGGVVVPWIIIELIKGNIPLAIGLAVLYLIIIIVRNILEPKLVGKQIGLHPLVMLICIYIGLKVFGLIGILALPVAVVIIKHLYDNDFFKQ</sequence>
<feature type="transmembrane region" description="Helical" evidence="6">
    <location>
        <begin position="65"/>
        <end position="86"/>
    </location>
</feature>
<dbReference type="EMBL" id="AWQQ01000047">
    <property type="protein sequence ID" value="PHJ38587.1"/>
    <property type="molecule type" value="Genomic_DNA"/>
</dbReference>
<dbReference type="NCBIfam" id="TIGR02872">
    <property type="entry name" value="spore_ytvI"/>
    <property type="match status" value="1"/>
</dbReference>
<evidence type="ECO:0000256" key="1">
    <source>
        <dbReference type="ARBA" id="ARBA00004141"/>
    </source>
</evidence>
<evidence type="ECO:0000256" key="3">
    <source>
        <dbReference type="ARBA" id="ARBA00022692"/>
    </source>
</evidence>
<feature type="transmembrane region" description="Helical" evidence="6">
    <location>
        <begin position="282"/>
        <end position="302"/>
    </location>
</feature>
<comment type="subcellular location">
    <subcellularLocation>
        <location evidence="1">Membrane</location>
        <topology evidence="1">Multi-pass membrane protein</topology>
    </subcellularLocation>
</comment>
<evidence type="ECO:0000256" key="4">
    <source>
        <dbReference type="ARBA" id="ARBA00022989"/>
    </source>
</evidence>
<evidence type="ECO:0000313" key="7">
    <source>
        <dbReference type="EMBL" id="PHJ38587.1"/>
    </source>
</evidence>
<evidence type="ECO:0000256" key="5">
    <source>
        <dbReference type="ARBA" id="ARBA00023136"/>
    </source>
</evidence>
<organism evidence="7 8">
    <name type="scientific">Desulforamulus profundi</name>
    <dbReference type="NCBI Taxonomy" id="1383067"/>
    <lineage>
        <taxon>Bacteria</taxon>
        <taxon>Bacillati</taxon>
        <taxon>Bacillota</taxon>
        <taxon>Clostridia</taxon>
        <taxon>Eubacteriales</taxon>
        <taxon>Peptococcaceae</taxon>
        <taxon>Desulforamulus</taxon>
    </lineage>
</organism>
<comment type="similarity">
    <text evidence="2">Belongs to the autoinducer-2 exporter (AI-2E) (TC 2.A.86) family.</text>
</comment>
<feature type="transmembrane region" description="Helical" evidence="6">
    <location>
        <begin position="156"/>
        <end position="184"/>
    </location>
</feature>